<reference evidence="1" key="1">
    <citation type="submission" date="2021-12" db="EMBL/GenBank/DDBJ databases">
        <authorList>
            <person name="Martin H S."/>
        </authorList>
    </citation>
    <scope>NUCLEOTIDE SEQUENCE</scope>
</reference>
<dbReference type="OrthoDB" id="7485097at2759"/>
<dbReference type="AlphaFoldDB" id="A0A8J9UV39"/>
<proteinExistence type="predicted"/>
<evidence type="ECO:0000313" key="1">
    <source>
        <dbReference type="EMBL" id="CAH0726693.1"/>
    </source>
</evidence>
<sequence length="98" mass="11164">MLTSISLPTFFWRKTTKFLLKRMLTSRETKTIDSGCLQRTKVKLVRDHLTAHVLFAADRSSQRPLGPPPHLTIHFCKPTTTTIIARSRCGDAFHNASR</sequence>
<accession>A0A8J9UV39</accession>
<feature type="non-terminal residue" evidence="1">
    <location>
        <position position="98"/>
    </location>
</feature>
<protein>
    <submittedName>
        <fullName evidence="1">Uncharacterized protein</fullName>
    </submittedName>
</protein>
<name>A0A8J9UV39_9NEOP</name>
<evidence type="ECO:0000313" key="2">
    <source>
        <dbReference type="Proteomes" id="UP000838878"/>
    </source>
</evidence>
<dbReference type="EMBL" id="OV170226">
    <property type="protein sequence ID" value="CAH0726693.1"/>
    <property type="molecule type" value="Genomic_DNA"/>
</dbReference>
<organism evidence="1 2">
    <name type="scientific">Brenthis ino</name>
    <name type="common">lesser marbled fritillary</name>
    <dbReference type="NCBI Taxonomy" id="405034"/>
    <lineage>
        <taxon>Eukaryota</taxon>
        <taxon>Metazoa</taxon>
        <taxon>Ecdysozoa</taxon>
        <taxon>Arthropoda</taxon>
        <taxon>Hexapoda</taxon>
        <taxon>Insecta</taxon>
        <taxon>Pterygota</taxon>
        <taxon>Neoptera</taxon>
        <taxon>Endopterygota</taxon>
        <taxon>Lepidoptera</taxon>
        <taxon>Glossata</taxon>
        <taxon>Ditrysia</taxon>
        <taxon>Papilionoidea</taxon>
        <taxon>Nymphalidae</taxon>
        <taxon>Heliconiinae</taxon>
        <taxon>Argynnini</taxon>
        <taxon>Brenthis</taxon>
    </lineage>
</organism>
<keyword evidence="2" id="KW-1185">Reference proteome</keyword>
<gene>
    <name evidence="1" type="ORF">BINO364_LOCUS12125</name>
</gene>
<dbReference type="Proteomes" id="UP000838878">
    <property type="component" value="Chromosome 6"/>
</dbReference>